<keyword evidence="2" id="KW-1185">Reference proteome</keyword>
<organism evidence="1 2">
    <name type="scientific">Pendulispora albinea</name>
    <dbReference type="NCBI Taxonomy" id="2741071"/>
    <lineage>
        <taxon>Bacteria</taxon>
        <taxon>Pseudomonadati</taxon>
        <taxon>Myxococcota</taxon>
        <taxon>Myxococcia</taxon>
        <taxon>Myxococcales</taxon>
        <taxon>Sorangiineae</taxon>
        <taxon>Pendulisporaceae</taxon>
        <taxon>Pendulispora</taxon>
    </lineage>
</organism>
<dbReference type="Pfam" id="PF07591">
    <property type="entry name" value="PT-HINT"/>
    <property type="match status" value="1"/>
</dbReference>
<dbReference type="PROSITE" id="PS50818">
    <property type="entry name" value="INTEIN_C_TER"/>
    <property type="match status" value="1"/>
</dbReference>
<dbReference type="Proteomes" id="UP001370348">
    <property type="component" value="Chromosome"/>
</dbReference>
<dbReference type="InterPro" id="IPR030934">
    <property type="entry name" value="Intein_C"/>
</dbReference>
<reference evidence="1 2" key="1">
    <citation type="submission" date="2021-12" db="EMBL/GenBank/DDBJ databases">
        <title>Discovery of the Pendulisporaceae a myxobacterial family with distinct sporulation behavior and unique specialized metabolism.</title>
        <authorList>
            <person name="Garcia R."/>
            <person name="Popoff A."/>
            <person name="Bader C.D."/>
            <person name="Loehr J."/>
            <person name="Walesch S."/>
            <person name="Walt C."/>
            <person name="Boldt J."/>
            <person name="Bunk B."/>
            <person name="Haeckl F.J.F.P.J."/>
            <person name="Gunesch A.P."/>
            <person name="Birkelbach J."/>
            <person name="Nuebel U."/>
            <person name="Pietschmann T."/>
            <person name="Bach T."/>
            <person name="Mueller R."/>
        </authorList>
    </citation>
    <scope>NUCLEOTIDE SEQUENCE [LARGE SCALE GENOMIC DNA]</scope>
    <source>
        <strain evidence="1 2">MSr11954</strain>
    </source>
</reference>
<protein>
    <submittedName>
        <fullName evidence="1">AHH domain-containing protein</fullName>
    </submittedName>
</protein>
<dbReference type="Pfam" id="PF14412">
    <property type="entry name" value="AHH"/>
    <property type="match status" value="1"/>
</dbReference>
<dbReference type="InterPro" id="IPR036844">
    <property type="entry name" value="Hint_dom_sf"/>
</dbReference>
<dbReference type="Gene3D" id="2.170.16.10">
    <property type="entry name" value="Hedgehog/Intein (Hint) domain"/>
    <property type="match status" value="1"/>
</dbReference>
<sequence>MLSWNEKTDVIECRPVNRTFVNTSNELADLDVSTPDGISETVHTTLGHPFWIEGKGWTQTHDLVAGDRARSANGSLIVVRGWRDKEGRSTVYNFEVDENHSYFVGPLKLLVHNTSSISASSKILAAALSKAGFVRGTGEAAHHIVAGGAKAAAPARQVLQNFGIGINEAANGVFLPGNMSSANPAAMAVHAKIHSGDYYRAVNAALSGATSKQEALEILQGIRQALIDGGFP</sequence>
<evidence type="ECO:0000313" key="1">
    <source>
        <dbReference type="EMBL" id="WXB19179.1"/>
    </source>
</evidence>
<dbReference type="NCBIfam" id="TIGR01443">
    <property type="entry name" value="intein_Cterm"/>
    <property type="match status" value="1"/>
</dbReference>
<gene>
    <name evidence="1" type="ORF">LZC94_18320</name>
</gene>
<dbReference type="SUPFAM" id="SSF51294">
    <property type="entry name" value="Hedgehog/intein (Hint) domain"/>
    <property type="match status" value="1"/>
</dbReference>
<name>A0ABZ2M9I5_9BACT</name>
<accession>A0ABZ2M9I5</accession>
<dbReference type="EMBL" id="CP089984">
    <property type="protein sequence ID" value="WXB19179.1"/>
    <property type="molecule type" value="Genomic_DNA"/>
</dbReference>
<proteinExistence type="predicted"/>
<evidence type="ECO:0000313" key="2">
    <source>
        <dbReference type="Proteomes" id="UP001370348"/>
    </source>
</evidence>
<dbReference type="InterPro" id="IPR032871">
    <property type="entry name" value="AHH_dom_containing"/>
</dbReference>